<keyword evidence="1" id="KW-0812">Transmembrane</keyword>
<protein>
    <submittedName>
        <fullName evidence="2">Uncharacterized protein</fullName>
    </submittedName>
</protein>
<reference evidence="2 3" key="1">
    <citation type="submission" date="2016-03" db="EMBL/GenBank/DDBJ databases">
        <title>EvidentialGene: Evidence-directed Construction of Genes on Genomes.</title>
        <authorList>
            <person name="Gilbert D.G."/>
            <person name="Choi J.-H."/>
            <person name="Mockaitis K."/>
            <person name="Colbourne J."/>
            <person name="Pfrender M."/>
        </authorList>
    </citation>
    <scope>NUCLEOTIDE SEQUENCE [LARGE SCALE GENOMIC DNA]</scope>
    <source>
        <strain evidence="2 3">Xinb3</strain>
        <tissue evidence="2">Complete organism</tissue>
    </source>
</reference>
<organism evidence="2 3">
    <name type="scientific">Daphnia magna</name>
    <dbReference type="NCBI Taxonomy" id="35525"/>
    <lineage>
        <taxon>Eukaryota</taxon>
        <taxon>Metazoa</taxon>
        <taxon>Ecdysozoa</taxon>
        <taxon>Arthropoda</taxon>
        <taxon>Crustacea</taxon>
        <taxon>Branchiopoda</taxon>
        <taxon>Diplostraca</taxon>
        <taxon>Cladocera</taxon>
        <taxon>Anomopoda</taxon>
        <taxon>Daphniidae</taxon>
        <taxon>Daphnia</taxon>
    </lineage>
</organism>
<proteinExistence type="predicted"/>
<keyword evidence="3" id="KW-1185">Reference proteome</keyword>
<dbReference type="EMBL" id="LRGB01003123">
    <property type="protein sequence ID" value="KZS04503.1"/>
    <property type="molecule type" value="Genomic_DNA"/>
</dbReference>
<sequence>MAESAFSYFIPFVFYLCACVLQMCSKFFFVYFLLIRTNIHCTHSHSSSVGVGSCWF</sequence>
<feature type="transmembrane region" description="Helical" evidence="1">
    <location>
        <begin position="12"/>
        <end position="34"/>
    </location>
</feature>
<dbReference type="AlphaFoldDB" id="A0A164LWL4"/>
<gene>
    <name evidence="2" type="ORF">APZ42_032811</name>
</gene>
<evidence type="ECO:0000256" key="1">
    <source>
        <dbReference type="SAM" id="Phobius"/>
    </source>
</evidence>
<evidence type="ECO:0000313" key="3">
    <source>
        <dbReference type="Proteomes" id="UP000076858"/>
    </source>
</evidence>
<keyword evidence="1" id="KW-1133">Transmembrane helix</keyword>
<name>A0A164LWL4_9CRUS</name>
<accession>A0A164LWL4</accession>
<dbReference type="Proteomes" id="UP000076858">
    <property type="component" value="Unassembled WGS sequence"/>
</dbReference>
<keyword evidence="1" id="KW-0472">Membrane</keyword>
<comment type="caution">
    <text evidence="2">The sequence shown here is derived from an EMBL/GenBank/DDBJ whole genome shotgun (WGS) entry which is preliminary data.</text>
</comment>
<evidence type="ECO:0000313" key="2">
    <source>
        <dbReference type="EMBL" id="KZS04503.1"/>
    </source>
</evidence>